<organism evidence="1 2">
    <name type="scientific">Planctopirus ephydatiae</name>
    <dbReference type="NCBI Taxonomy" id="2528019"/>
    <lineage>
        <taxon>Bacteria</taxon>
        <taxon>Pseudomonadati</taxon>
        <taxon>Planctomycetota</taxon>
        <taxon>Planctomycetia</taxon>
        <taxon>Planctomycetales</taxon>
        <taxon>Planctomycetaceae</taxon>
        <taxon>Planctopirus</taxon>
    </lineage>
</organism>
<dbReference type="PANTHER" id="PTHR12083:SF9">
    <property type="entry name" value="BIFUNCTIONAL POLYNUCLEOTIDE PHOSPHATASE_KINASE"/>
    <property type="match status" value="1"/>
</dbReference>
<evidence type="ECO:0000313" key="2">
    <source>
        <dbReference type="Proteomes" id="UP000315349"/>
    </source>
</evidence>
<dbReference type="Proteomes" id="UP000315349">
    <property type="component" value="Chromosome"/>
</dbReference>
<dbReference type="OrthoDB" id="8564590at2"/>
<dbReference type="InterPro" id="IPR017101">
    <property type="entry name" value="P-loop_ATP/GTP-bd_All4644_prd"/>
</dbReference>
<evidence type="ECO:0000313" key="1">
    <source>
        <dbReference type="EMBL" id="QDV30390.1"/>
    </source>
</evidence>
<dbReference type="Gene3D" id="3.40.50.300">
    <property type="entry name" value="P-loop containing nucleotide triphosphate hydrolases"/>
    <property type="match status" value="1"/>
</dbReference>
<dbReference type="KEGG" id="peh:Spb1_23200"/>
<dbReference type="GO" id="GO:0003690">
    <property type="term" value="F:double-stranded DNA binding"/>
    <property type="evidence" value="ECO:0007669"/>
    <property type="project" value="TreeGrafter"/>
</dbReference>
<dbReference type="RefSeq" id="WP_145299707.1">
    <property type="nucleotide sequence ID" value="NZ_CP036299.1"/>
</dbReference>
<accession>A0A518GP35</accession>
<dbReference type="InterPro" id="IPR027417">
    <property type="entry name" value="P-loop_NTPase"/>
</dbReference>
<dbReference type="Pfam" id="PF13671">
    <property type="entry name" value="AAA_33"/>
    <property type="match status" value="1"/>
</dbReference>
<dbReference type="GO" id="GO:0046404">
    <property type="term" value="F:ATP-dependent polydeoxyribonucleotide 5'-hydroxyl-kinase activity"/>
    <property type="evidence" value="ECO:0007669"/>
    <property type="project" value="TreeGrafter"/>
</dbReference>
<evidence type="ECO:0008006" key="3">
    <source>
        <dbReference type="Google" id="ProtNLM"/>
    </source>
</evidence>
<dbReference type="GO" id="GO:0046403">
    <property type="term" value="F:polynucleotide 3'-phosphatase activity"/>
    <property type="evidence" value="ECO:0007669"/>
    <property type="project" value="TreeGrafter"/>
</dbReference>
<proteinExistence type="predicted"/>
<keyword evidence="2" id="KW-1185">Reference proteome</keyword>
<name>A0A518GP35_9PLAN</name>
<dbReference type="PIRSF" id="PIRSF037081">
    <property type="entry name" value="P-loop_All4644_prd"/>
    <property type="match status" value="1"/>
</dbReference>
<reference evidence="1 2" key="1">
    <citation type="submission" date="2019-02" db="EMBL/GenBank/DDBJ databases">
        <title>Deep-cultivation of Planctomycetes and their phenomic and genomic characterization uncovers novel biology.</title>
        <authorList>
            <person name="Wiegand S."/>
            <person name="Jogler M."/>
            <person name="Boedeker C."/>
            <person name="Pinto D."/>
            <person name="Vollmers J."/>
            <person name="Rivas-Marin E."/>
            <person name="Kohn T."/>
            <person name="Peeters S.H."/>
            <person name="Heuer A."/>
            <person name="Rast P."/>
            <person name="Oberbeckmann S."/>
            <person name="Bunk B."/>
            <person name="Jeske O."/>
            <person name="Meyerdierks A."/>
            <person name="Storesund J.E."/>
            <person name="Kallscheuer N."/>
            <person name="Luecker S."/>
            <person name="Lage O.M."/>
            <person name="Pohl T."/>
            <person name="Merkel B.J."/>
            <person name="Hornburger P."/>
            <person name="Mueller R.-W."/>
            <person name="Bruemmer F."/>
            <person name="Labrenz M."/>
            <person name="Spormann A.M."/>
            <person name="Op den Camp H."/>
            <person name="Overmann J."/>
            <person name="Amann R."/>
            <person name="Jetten M.S.M."/>
            <person name="Mascher T."/>
            <person name="Medema M.H."/>
            <person name="Devos D.P."/>
            <person name="Kaster A.-K."/>
            <person name="Ovreas L."/>
            <person name="Rohde M."/>
            <person name="Galperin M.Y."/>
            <person name="Jogler C."/>
        </authorList>
    </citation>
    <scope>NUCLEOTIDE SEQUENCE [LARGE SCALE GENOMIC DNA]</scope>
    <source>
        <strain evidence="1 2">Spb1</strain>
    </source>
</reference>
<dbReference type="GO" id="GO:0006281">
    <property type="term" value="P:DNA repair"/>
    <property type="evidence" value="ECO:0007669"/>
    <property type="project" value="TreeGrafter"/>
</dbReference>
<dbReference type="SUPFAM" id="SSF52540">
    <property type="entry name" value="P-loop containing nucleoside triphosphate hydrolases"/>
    <property type="match status" value="1"/>
</dbReference>
<gene>
    <name evidence="1" type="ORF">Spb1_23200</name>
</gene>
<dbReference type="AlphaFoldDB" id="A0A518GP35"/>
<dbReference type="EMBL" id="CP036299">
    <property type="protein sequence ID" value="QDV30390.1"/>
    <property type="molecule type" value="Genomic_DNA"/>
</dbReference>
<dbReference type="PANTHER" id="PTHR12083">
    <property type="entry name" value="BIFUNCTIONAL POLYNUCLEOTIDE PHOSPHATASE/KINASE"/>
    <property type="match status" value="1"/>
</dbReference>
<protein>
    <recommendedName>
        <fullName evidence="3">Zeta toxin</fullName>
    </recommendedName>
</protein>
<sequence length="146" mass="17059">MQAVIFMGLQASGKSSFYKERFFASHVRISLDLLRTRNRERRLMAMCLETQQSFVIDNTNPTRDERAKYIDAAKSANFFVVGYYFRSQTDECMARNQQRREPVPDIGILSTAKKLELPTFEEGFDTLKYVRLTQAGFVVEEWNHEI</sequence>